<comment type="caution">
    <text evidence="1">The sequence shown here is derived from an EMBL/GenBank/DDBJ whole genome shotgun (WGS) entry which is preliminary data.</text>
</comment>
<evidence type="ECO:0000313" key="1">
    <source>
        <dbReference type="EMBL" id="EEG89487.1"/>
    </source>
</evidence>
<evidence type="ECO:0000313" key="2">
    <source>
        <dbReference type="Proteomes" id="UP000003793"/>
    </source>
</evidence>
<reference evidence="1 2" key="1">
    <citation type="submission" date="2009-02" db="EMBL/GenBank/DDBJ databases">
        <authorList>
            <person name="Fulton L."/>
            <person name="Clifton S."/>
            <person name="Fulton B."/>
            <person name="Xu J."/>
            <person name="Minx P."/>
            <person name="Pepin K.H."/>
            <person name="Johnson M."/>
            <person name="Bhonagiri V."/>
            <person name="Nash W.E."/>
            <person name="Mardis E.R."/>
            <person name="Wilson R.K."/>
        </authorList>
    </citation>
    <scope>NUCLEOTIDE SEQUENCE [LARGE SCALE GENOMIC DNA]</scope>
    <source>
        <strain evidence="1 2">ATCC 27758</strain>
    </source>
</reference>
<dbReference type="HOGENOM" id="CLU_3097726_0_0_9"/>
<gene>
    <name evidence="1" type="ORF">COPCOM_02471</name>
</gene>
<protein>
    <submittedName>
        <fullName evidence="1">Uncharacterized protein</fullName>
    </submittedName>
</protein>
<accession>C0BBL3</accession>
<name>C0BBL3_9FIRM</name>
<dbReference type="AlphaFoldDB" id="C0BBL3"/>
<proteinExistence type="predicted"/>
<organism evidence="1 2">
    <name type="scientific">Coprococcus comes ATCC 27758</name>
    <dbReference type="NCBI Taxonomy" id="470146"/>
    <lineage>
        <taxon>Bacteria</taxon>
        <taxon>Bacillati</taxon>
        <taxon>Bacillota</taxon>
        <taxon>Clostridia</taxon>
        <taxon>Lachnospirales</taxon>
        <taxon>Lachnospiraceae</taxon>
        <taxon>Coprococcus</taxon>
    </lineage>
</organism>
<sequence length="51" mass="5981">MRQQKWDAVLTKIHKECRISGNIQSPDYDFLLRLHKDSDIINKAAQAKSLR</sequence>
<dbReference type="Proteomes" id="UP000003793">
    <property type="component" value="Unassembled WGS sequence"/>
</dbReference>
<dbReference type="EMBL" id="ABVR01000041">
    <property type="protein sequence ID" value="EEG89487.1"/>
    <property type="molecule type" value="Genomic_DNA"/>
</dbReference>
<reference evidence="1 2" key="2">
    <citation type="submission" date="2009-03" db="EMBL/GenBank/DDBJ databases">
        <title>Draft genome sequence of Coprococcus comes (ATCC 27758).</title>
        <authorList>
            <person name="Sudarsanam P."/>
            <person name="Ley R."/>
            <person name="Guruge J."/>
            <person name="Turnbaugh P.J."/>
            <person name="Mahowald M."/>
            <person name="Liep D."/>
            <person name="Gordon J."/>
        </authorList>
    </citation>
    <scope>NUCLEOTIDE SEQUENCE [LARGE SCALE GENOMIC DNA]</scope>
    <source>
        <strain evidence="1 2">ATCC 27758</strain>
    </source>
</reference>